<evidence type="ECO:0000313" key="2">
    <source>
        <dbReference type="Proteomes" id="UP000198869"/>
    </source>
</evidence>
<sequence>MEIMQILIQIENLLNLLNPQEDSKKIGLNLSEN</sequence>
<accession>A0A1G8D232</accession>
<dbReference type="EMBL" id="FNDW01000001">
    <property type="protein sequence ID" value="SDH51573.1"/>
    <property type="molecule type" value="Genomic_DNA"/>
</dbReference>
<reference evidence="2" key="1">
    <citation type="submission" date="2016-10" db="EMBL/GenBank/DDBJ databases">
        <authorList>
            <person name="Varghese N."/>
            <person name="Submissions S."/>
        </authorList>
    </citation>
    <scope>NUCLEOTIDE SEQUENCE [LARGE SCALE GENOMIC DNA]</scope>
    <source>
        <strain evidence="2">DSM 17071</strain>
    </source>
</reference>
<evidence type="ECO:0000313" key="1">
    <source>
        <dbReference type="EMBL" id="SDH51573.1"/>
    </source>
</evidence>
<name>A0A1G8D232_9FLAO</name>
<organism evidence="1 2">
    <name type="scientific">Chryseobacterium taeanense</name>
    <dbReference type="NCBI Taxonomy" id="311334"/>
    <lineage>
        <taxon>Bacteria</taxon>
        <taxon>Pseudomonadati</taxon>
        <taxon>Bacteroidota</taxon>
        <taxon>Flavobacteriia</taxon>
        <taxon>Flavobacteriales</taxon>
        <taxon>Weeksellaceae</taxon>
        <taxon>Chryseobacterium group</taxon>
        <taxon>Chryseobacterium</taxon>
    </lineage>
</organism>
<keyword evidence="2" id="KW-1185">Reference proteome</keyword>
<dbReference type="Proteomes" id="UP000198869">
    <property type="component" value="Unassembled WGS sequence"/>
</dbReference>
<gene>
    <name evidence="1" type="ORF">SAMN05421846_10112</name>
</gene>
<proteinExistence type="predicted"/>
<dbReference type="AlphaFoldDB" id="A0A1G8D232"/>
<protein>
    <submittedName>
        <fullName evidence="1">Uncharacterized protein</fullName>
    </submittedName>
</protein>